<gene>
    <name evidence="2" type="ORF">DFR41_101709</name>
</gene>
<dbReference type="PANTHER" id="PTHR37309">
    <property type="entry name" value="SLR0284 PROTEIN"/>
    <property type="match status" value="1"/>
</dbReference>
<dbReference type="EMBL" id="QQAV01000001">
    <property type="protein sequence ID" value="RDI28953.1"/>
    <property type="molecule type" value="Genomic_DNA"/>
</dbReference>
<comment type="caution">
    <text evidence="2">The sequence shown here is derived from an EMBL/GenBank/DDBJ whole genome shotgun (WGS) entry which is preliminary data.</text>
</comment>
<reference evidence="2 3" key="1">
    <citation type="submission" date="2018-07" db="EMBL/GenBank/DDBJ databases">
        <title>Genomic Encyclopedia of Type Strains, Phase IV (KMG-IV): sequencing the most valuable type-strain genomes for metagenomic binning, comparative biology and taxonomic classification.</title>
        <authorList>
            <person name="Goeker M."/>
        </authorList>
    </citation>
    <scope>NUCLEOTIDE SEQUENCE [LARGE SCALE GENOMIC DNA]</scope>
    <source>
        <strain evidence="2 3">DSM 21352</strain>
    </source>
</reference>
<accession>A0A370FNW3</accession>
<organism evidence="2 3">
    <name type="scientific">Pseudacidovorax intermedius</name>
    <dbReference type="NCBI Taxonomy" id="433924"/>
    <lineage>
        <taxon>Bacteria</taxon>
        <taxon>Pseudomonadati</taxon>
        <taxon>Pseudomonadota</taxon>
        <taxon>Betaproteobacteria</taxon>
        <taxon>Burkholderiales</taxon>
        <taxon>Comamonadaceae</taxon>
        <taxon>Pseudacidovorax</taxon>
    </lineage>
</organism>
<dbReference type="Pfam" id="PF04020">
    <property type="entry name" value="Phage_holin_4_2"/>
    <property type="match status" value="1"/>
</dbReference>
<evidence type="ECO:0000256" key="1">
    <source>
        <dbReference type="SAM" id="Phobius"/>
    </source>
</evidence>
<protein>
    <submittedName>
        <fullName evidence="2">Putative membrane protein</fullName>
    </submittedName>
</protein>
<feature type="transmembrane region" description="Helical" evidence="1">
    <location>
        <begin position="72"/>
        <end position="94"/>
    </location>
</feature>
<evidence type="ECO:0000313" key="3">
    <source>
        <dbReference type="Proteomes" id="UP000255265"/>
    </source>
</evidence>
<dbReference type="InterPro" id="IPR007165">
    <property type="entry name" value="Phage_holin_4_2"/>
</dbReference>
<name>A0A370FNW3_9BURK</name>
<dbReference type="AlphaFoldDB" id="A0A370FNW3"/>
<dbReference type="Proteomes" id="UP000255265">
    <property type="component" value="Unassembled WGS sequence"/>
</dbReference>
<keyword evidence="1" id="KW-1133">Transmembrane helix</keyword>
<feature type="transmembrane region" description="Helical" evidence="1">
    <location>
        <begin position="46"/>
        <end position="66"/>
    </location>
</feature>
<evidence type="ECO:0000313" key="2">
    <source>
        <dbReference type="EMBL" id="RDI28953.1"/>
    </source>
</evidence>
<keyword evidence="1" id="KW-0472">Membrane</keyword>
<sequence length="142" mass="15366">MTPAYHRTMLANLTPFLLHWAITAFSLWVASHIFRGLQFDGTGSLVVSALLLGLANAIVKPLLIFLTLPLTLLTFGLFLLVINALMILLVAALVKGFRVSGFWTALFASIFISLLSMLIGTLVDGGDPATRIQLPQGTGNWL</sequence>
<keyword evidence="1" id="KW-0812">Transmembrane</keyword>
<dbReference type="PANTHER" id="PTHR37309:SF1">
    <property type="entry name" value="SLR0284 PROTEIN"/>
    <property type="match status" value="1"/>
</dbReference>
<keyword evidence="3" id="KW-1185">Reference proteome</keyword>
<feature type="transmembrane region" description="Helical" evidence="1">
    <location>
        <begin position="101"/>
        <end position="123"/>
    </location>
</feature>
<proteinExistence type="predicted"/>
<feature type="transmembrane region" description="Helical" evidence="1">
    <location>
        <begin position="16"/>
        <end position="34"/>
    </location>
</feature>